<feature type="domain" description="HTH araC/xylS-type" evidence="4">
    <location>
        <begin position="245"/>
        <end position="345"/>
    </location>
</feature>
<dbReference type="SMART" id="SM00342">
    <property type="entry name" value="HTH_ARAC"/>
    <property type="match status" value="1"/>
</dbReference>
<dbReference type="InterPro" id="IPR018060">
    <property type="entry name" value="HTH_AraC"/>
</dbReference>
<dbReference type="GO" id="GO:0043565">
    <property type="term" value="F:sequence-specific DNA binding"/>
    <property type="evidence" value="ECO:0007669"/>
    <property type="project" value="InterPro"/>
</dbReference>
<dbReference type="GO" id="GO:0003700">
    <property type="term" value="F:DNA-binding transcription factor activity"/>
    <property type="evidence" value="ECO:0007669"/>
    <property type="project" value="InterPro"/>
</dbReference>
<dbReference type="OrthoDB" id="185346at2"/>
<evidence type="ECO:0000259" key="4">
    <source>
        <dbReference type="PROSITE" id="PS01124"/>
    </source>
</evidence>
<dbReference type="PANTHER" id="PTHR46796:SF12">
    <property type="entry name" value="HTH-TYPE DNA-BINDING TRANSCRIPTIONAL ACTIVATOR EUTR"/>
    <property type="match status" value="1"/>
</dbReference>
<dbReference type="PANTHER" id="PTHR46796">
    <property type="entry name" value="HTH-TYPE TRANSCRIPTIONAL ACTIVATOR RHAS-RELATED"/>
    <property type="match status" value="1"/>
</dbReference>
<keyword evidence="3" id="KW-0804">Transcription</keyword>
<dbReference type="Pfam" id="PF12833">
    <property type="entry name" value="HTH_18"/>
    <property type="match status" value="1"/>
</dbReference>
<proteinExistence type="predicted"/>
<dbReference type="AlphaFoldDB" id="A0A495WGR5"/>
<name>A0A495WGR5_9RHOO</name>
<dbReference type="InterPro" id="IPR018062">
    <property type="entry name" value="HTH_AraC-typ_CS"/>
</dbReference>
<dbReference type="EMBL" id="RBXP01000011">
    <property type="protein sequence ID" value="RKT60480.1"/>
    <property type="molecule type" value="Genomic_DNA"/>
</dbReference>
<dbReference type="RefSeq" id="WP_121457009.1">
    <property type="nucleotide sequence ID" value="NZ_RBXP01000011.1"/>
</dbReference>
<comment type="caution">
    <text evidence="5">The sequence shown here is derived from an EMBL/GenBank/DDBJ whole genome shotgun (WGS) entry which is preliminary data.</text>
</comment>
<dbReference type="InterPro" id="IPR050204">
    <property type="entry name" value="AraC_XylS_family_regulators"/>
</dbReference>
<dbReference type="SUPFAM" id="SSF46689">
    <property type="entry name" value="Homeodomain-like"/>
    <property type="match status" value="2"/>
</dbReference>
<dbReference type="PROSITE" id="PS01124">
    <property type="entry name" value="HTH_ARAC_FAMILY_2"/>
    <property type="match status" value="1"/>
</dbReference>
<organism evidence="5 6">
    <name type="scientific">Azonexus fungiphilus</name>
    <dbReference type="NCBI Taxonomy" id="146940"/>
    <lineage>
        <taxon>Bacteria</taxon>
        <taxon>Pseudomonadati</taxon>
        <taxon>Pseudomonadota</taxon>
        <taxon>Betaproteobacteria</taxon>
        <taxon>Rhodocyclales</taxon>
        <taxon>Azonexaceae</taxon>
        <taxon>Azonexus</taxon>
    </lineage>
</organism>
<keyword evidence="1" id="KW-0805">Transcription regulation</keyword>
<dbReference type="PROSITE" id="PS00041">
    <property type="entry name" value="HTH_ARAC_FAMILY_1"/>
    <property type="match status" value="1"/>
</dbReference>
<accession>A0A495WGR5</accession>
<evidence type="ECO:0000256" key="1">
    <source>
        <dbReference type="ARBA" id="ARBA00023015"/>
    </source>
</evidence>
<evidence type="ECO:0000313" key="6">
    <source>
        <dbReference type="Proteomes" id="UP000270626"/>
    </source>
</evidence>
<evidence type="ECO:0000256" key="3">
    <source>
        <dbReference type="ARBA" id="ARBA00023163"/>
    </source>
</evidence>
<reference evidence="5 6" key="1">
    <citation type="submission" date="2018-10" db="EMBL/GenBank/DDBJ databases">
        <title>Genomic Encyclopedia of Type Strains, Phase IV (KMG-IV): sequencing the most valuable type-strain genomes for metagenomic binning, comparative biology and taxonomic classification.</title>
        <authorList>
            <person name="Goeker M."/>
        </authorList>
    </citation>
    <scope>NUCLEOTIDE SEQUENCE [LARGE SCALE GENOMIC DNA]</scope>
    <source>
        <strain evidence="5 6">DSM 23841</strain>
    </source>
</reference>
<evidence type="ECO:0000256" key="2">
    <source>
        <dbReference type="ARBA" id="ARBA00023125"/>
    </source>
</evidence>
<keyword evidence="6" id="KW-1185">Reference proteome</keyword>
<sequence>MNAISSPEADALMAMETRHLGWRAENALRGVDNALACRDVDEASLRLSSVYNTNRLRLAGHAKDFRMRMRRSQLGRLGLATLSFGAEVDIDQAGDRPFVLVTTQISGFSRVTTPDGSAAGGRGFVVIDSAGQPVSKRFSGDSERCNVRIDQAVLDAKCAALLDRPLDRPLRFSPFGANGGPARQRWIGMLQMLLGYVGGAQQALLEPIVHNLEESVLLHLLLEHEHTYSDALRNPCRALAPRHVRRAEDYIRSHARQALTLESIAAAVGCSVRSLSEGFRQARGMTPMNFLRQVRLDGVRADLANALPGKGVSELALDWGFNHLGRFATEYRRCFGESPSDTRRRCR</sequence>
<gene>
    <name evidence="5" type="ORF">DFR40_0614</name>
</gene>
<dbReference type="Gene3D" id="1.10.10.60">
    <property type="entry name" value="Homeodomain-like"/>
    <property type="match status" value="1"/>
</dbReference>
<dbReference type="InterPro" id="IPR035418">
    <property type="entry name" value="AraC-bd_2"/>
</dbReference>
<protein>
    <submittedName>
        <fullName evidence="5">AraC family transcriptional regulator</fullName>
    </submittedName>
</protein>
<dbReference type="Pfam" id="PF14525">
    <property type="entry name" value="AraC_binding_2"/>
    <property type="match status" value="1"/>
</dbReference>
<dbReference type="Proteomes" id="UP000270626">
    <property type="component" value="Unassembled WGS sequence"/>
</dbReference>
<dbReference type="InterPro" id="IPR009057">
    <property type="entry name" value="Homeodomain-like_sf"/>
</dbReference>
<keyword evidence="2" id="KW-0238">DNA-binding</keyword>
<evidence type="ECO:0000313" key="5">
    <source>
        <dbReference type="EMBL" id="RKT60480.1"/>
    </source>
</evidence>